<evidence type="ECO:0000313" key="2">
    <source>
        <dbReference type="EMBL" id="KAL0372796.1"/>
    </source>
</evidence>
<name>A0AAW2QYN2_9LAMI</name>
<dbReference type="EMBL" id="JACGWM010000005">
    <property type="protein sequence ID" value="KAL0372796.1"/>
    <property type="molecule type" value="Genomic_DNA"/>
</dbReference>
<organism evidence="2">
    <name type="scientific">Sesamum calycinum</name>
    <dbReference type="NCBI Taxonomy" id="2727403"/>
    <lineage>
        <taxon>Eukaryota</taxon>
        <taxon>Viridiplantae</taxon>
        <taxon>Streptophyta</taxon>
        <taxon>Embryophyta</taxon>
        <taxon>Tracheophyta</taxon>
        <taxon>Spermatophyta</taxon>
        <taxon>Magnoliopsida</taxon>
        <taxon>eudicotyledons</taxon>
        <taxon>Gunneridae</taxon>
        <taxon>Pentapetalae</taxon>
        <taxon>asterids</taxon>
        <taxon>lamiids</taxon>
        <taxon>Lamiales</taxon>
        <taxon>Pedaliaceae</taxon>
        <taxon>Sesamum</taxon>
    </lineage>
</organism>
<gene>
    <name evidence="2" type="ORF">Scaly_0961200</name>
</gene>
<comment type="caution">
    <text evidence="2">The sequence shown here is derived from an EMBL/GenBank/DDBJ whole genome shotgun (WGS) entry which is preliminary data.</text>
</comment>
<dbReference type="AlphaFoldDB" id="A0AAW2QYN2"/>
<feature type="transmembrane region" description="Helical" evidence="1">
    <location>
        <begin position="20"/>
        <end position="43"/>
    </location>
</feature>
<reference evidence="2" key="2">
    <citation type="journal article" date="2024" name="Plant">
        <title>Genomic evolution and insights into agronomic trait innovations of Sesamum species.</title>
        <authorList>
            <person name="Miao H."/>
            <person name="Wang L."/>
            <person name="Qu L."/>
            <person name="Liu H."/>
            <person name="Sun Y."/>
            <person name="Le M."/>
            <person name="Wang Q."/>
            <person name="Wei S."/>
            <person name="Zheng Y."/>
            <person name="Lin W."/>
            <person name="Duan Y."/>
            <person name="Cao H."/>
            <person name="Xiong S."/>
            <person name="Wang X."/>
            <person name="Wei L."/>
            <person name="Li C."/>
            <person name="Ma Q."/>
            <person name="Ju M."/>
            <person name="Zhao R."/>
            <person name="Li G."/>
            <person name="Mu C."/>
            <person name="Tian Q."/>
            <person name="Mei H."/>
            <person name="Zhang T."/>
            <person name="Gao T."/>
            <person name="Zhang H."/>
        </authorList>
    </citation>
    <scope>NUCLEOTIDE SEQUENCE</scope>
    <source>
        <strain evidence="2">KEN8</strain>
    </source>
</reference>
<protein>
    <submittedName>
        <fullName evidence="2">Uncharacterized protein</fullName>
    </submittedName>
</protein>
<proteinExistence type="predicted"/>
<evidence type="ECO:0000256" key="1">
    <source>
        <dbReference type="SAM" id="Phobius"/>
    </source>
</evidence>
<keyword evidence="1" id="KW-0812">Transmembrane</keyword>
<reference evidence="2" key="1">
    <citation type="submission" date="2020-06" db="EMBL/GenBank/DDBJ databases">
        <authorList>
            <person name="Li T."/>
            <person name="Hu X."/>
            <person name="Zhang T."/>
            <person name="Song X."/>
            <person name="Zhang H."/>
            <person name="Dai N."/>
            <person name="Sheng W."/>
            <person name="Hou X."/>
            <person name="Wei L."/>
        </authorList>
    </citation>
    <scope>NUCLEOTIDE SEQUENCE</scope>
    <source>
        <strain evidence="2">KEN8</strain>
        <tissue evidence="2">Leaf</tissue>
    </source>
</reference>
<accession>A0AAW2QYN2</accession>
<keyword evidence="1" id="KW-0472">Membrane</keyword>
<sequence>MPLPVEYDDDKGSGDDVGPKFPVTALTARILTLLSLIVSVVVLKTNDQSFDNGFVLTYKDFRSYNILHAKEEASDYKLWLPKVQFLRRQGDGSAAGNGGWSSVWGDNGHQEVRRGQYTKVAGFSYSDLCPHNIPSCGMHCLCDFFCPFITSASTLADPKFINFHGLKRSPED</sequence>
<keyword evidence="1" id="KW-1133">Transmembrane helix</keyword>